<protein>
    <submittedName>
        <fullName evidence="1">18672_t:CDS:1</fullName>
    </submittedName>
</protein>
<keyword evidence="2" id="KW-1185">Reference proteome</keyword>
<reference evidence="1" key="1">
    <citation type="submission" date="2022-08" db="EMBL/GenBank/DDBJ databases">
        <authorList>
            <person name="Kallberg Y."/>
            <person name="Tangrot J."/>
            <person name="Rosling A."/>
        </authorList>
    </citation>
    <scope>NUCLEOTIDE SEQUENCE</scope>
    <source>
        <strain evidence="1">Wild A</strain>
    </source>
</reference>
<evidence type="ECO:0000313" key="1">
    <source>
        <dbReference type="EMBL" id="CAI2198964.1"/>
    </source>
</evidence>
<sequence>ELFIGLNSIPFNETEQFRFERKIEKQELTTAQLFAFKLKRDVYRAITDEVFKVEPISNHAIECYENYIYRFIDNKTAFDYRDATNDKDFKLLEVSEAFHEKIDNYPDDTKILNF</sequence>
<dbReference type="AlphaFoldDB" id="A0A9W4T9G2"/>
<accession>A0A9W4T9G2</accession>
<dbReference type="EMBL" id="CAMKVN010019966">
    <property type="protein sequence ID" value="CAI2198964.1"/>
    <property type="molecule type" value="Genomic_DNA"/>
</dbReference>
<name>A0A9W4T9G2_9GLOM</name>
<gene>
    <name evidence="1" type="ORF">FWILDA_LOCUS18835</name>
</gene>
<proteinExistence type="predicted"/>
<dbReference type="Proteomes" id="UP001153678">
    <property type="component" value="Unassembled WGS sequence"/>
</dbReference>
<evidence type="ECO:0000313" key="2">
    <source>
        <dbReference type="Proteomes" id="UP001153678"/>
    </source>
</evidence>
<feature type="non-terminal residue" evidence="1">
    <location>
        <position position="1"/>
    </location>
</feature>
<organism evidence="1 2">
    <name type="scientific">Funneliformis geosporum</name>
    <dbReference type="NCBI Taxonomy" id="1117311"/>
    <lineage>
        <taxon>Eukaryota</taxon>
        <taxon>Fungi</taxon>
        <taxon>Fungi incertae sedis</taxon>
        <taxon>Mucoromycota</taxon>
        <taxon>Glomeromycotina</taxon>
        <taxon>Glomeromycetes</taxon>
        <taxon>Glomerales</taxon>
        <taxon>Glomeraceae</taxon>
        <taxon>Funneliformis</taxon>
    </lineage>
</organism>
<comment type="caution">
    <text evidence="1">The sequence shown here is derived from an EMBL/GenBank/DDBJ whole genome shotgun (WGS) entry which is preliminary data.</text>
</comment>